<name>S9SJA3_PAEAL</name>
<dbReference type="EMBL" id="ATMT01000060">
    <property type="protein sequence ID" value="EPY05892.1"/>
    <property type="molecule type" value="Genomic_DNA"/>
</dbReference>
<dbReference type="PATRIC" id="fig|1117108.3.peg.3622"/>
<evidence type="ECO:0008006" key="3">
    <source>
        <dbReference type="Google" id="ProtNLM"/>
    </source>
</evidence>
<evidence type="ECO:0000313" key="2">
    <source>
        <dbReference type="Proteomes" id="UP000015344"/>
    </source>
</evidence>
<dbReference type="eggNOG" id="COG1649">
    <property type="taxonomic scope" value="Bacteria"/>
</dbReference>
<comment type="caution">
    <text evidence="1">The sequence shown here is derived from an EMBL/GenBank/DDBJ whole genome shotgun (WGS) entry which is preliminary data.</text>
</comment>
<accession>S9SJA3</accession>
<dbReference type="Gene3D" id="3.20.20.80">
    <property type="entry name" value="Glycosidases"/>
    <property type="match status" value="1"/>
</dbReference>
<protein>
    <recommendedName>
        <fullName evidence="3">N-acyl-D-glucosamine 2-epimerase</fullName>
    </recommendedName>
</protein>
<dbReference type="Proteomes" id="UP000015344">
    <property type="component" value="Unassembled WGS sequence"/>
</dbReference>
<reference evidence="1 2" key="1">
    <citation type="submission" date="2013-05" db="EMBL/GenBank/DDBJ databases">
        <authorList>
            <person name="Strain E.A."/>
            <person name="Brown E."/>
            <person name="Allard M.W."/>
            <person name="Luo Y.L."/>
        </authorList>
    </citation>
    <scope>NUCLEOTIDE SEQUENCE [LARGE SCALE GENOMIC DNA]</scope>
    <source>
        <strain evidence="1 2">TS-15</strain>
    </source>
</reference>
<sequence>MMQMQQEAGIRGGIVMFSFRSFRNFGLTGSHTDRLPPPILLSSITNTSPKQKLHPCSPLAKQHSPALVGPTIQVDPTFRYYQDRSAASIADEIIQNGFVGVHYFVVNENNVNRELIEAFKQRGLYVWALVLGNGSYSVEGFPPEWPSWQMELLKPVNDGYYRFSPHSKDYVQWKKQKLAQLVRDYPFDGIEVAEPYFPEWDGIKRGVYGDVGPLAQAAFKEQYGHPRIPNFTNPRDPDYYLTNKALYQDWIDFRVKAVNSFLNEVMNGEGGVREARCDILVATWSLAIDAGPDSVAKLRELQGLDAAAMISAVQPDLHFLQTHWPDWMKPQSKLPPQYIRSYQNFVDQIRAVHPNIPLGVQADIGSTLSMVKDRRWLQEFGEVAQDMGFSTWTAYEYHLGKYMYDEAPVPTAVARPQRDKVVISFQKRIDEASAKRPGSVSIVTGKAELPLPPELISVDGNMLIIQSDQLPQSAFFLRIQQIADTPAYWLYNKDKPANVMKGVTIVTVQ</sequence>
<dbReference type="AlphaFoldDB" id="S9SJA3"/>
<evidence type="ECO:0000313" key="1">
    <source>
        <dbReference type="EMBL" id="EPY05892.1"/>
    </source>
</evidence>
<gene>
    <name evidence="1" type="ORF">PAALTS15_17586</name>
</gene>
<proteinExistence type="predicted"/>
<organism evidence="1 2">
    <name type="scientific">Paenibacillus alvei TS-15</name>
    <dbReference type="NCBI Taxonomy" id="1117108"/>
    <lineage>
        <taxon>Bacteria</taxon>
        <taxon>Bacillati</taxon>
        <taxon>Bacillota</taxon>
        <taxon>Bacilli</taxon>
        <taxon>Bacillales</taxon>
        <taxon>Paenibacillaceae</taxon>
        <taxon>Paenibacillus</taxon>
    </lineage>
</organism>